<dbReference type="NCBIfam" id="TIGR02428">
    <property type="entry name" value="pcaJ_scoB_fam"/>
    <property type="match status" value="1"/>
</dbReference>
<dbReference type="EC" id="2.8.3.5" evidence="3"/>
<dbReference type="InterPro" id="IPR037171">
    <property type="entry name" value="NagB/RpiA_transferase-like"/>
</dbReference>
<sequence>MKTKLSKKEMQHRIAARAAKELKGPCVVNLGIGIPTLIPEYLQDENIFLHTENGLLGVTDVEEEDMDPNLVNAGKLPVGEAVGAAYFHSSDSFAMIRGGHVDVAVLGVLQVEQTGIIANWAVPGKNIMGVGGAMDLLVGAKKVIVTMSHTSKDGKSKLLKECTYPITSTRSVDMIITELAVFKVADKQMQLVELMPGVTIEEVREKTEADFIEMHEERG</sequence>
<dbReference type="Gene3D" id="3.40.1080.10">
    <property type="entry name" value="Glutaconate Coenzyme A-transferase"/>
    <property type="match status" value="1"/>
</dbReference>
<dbReference type="PANTHER" id="PTHR13707:SF57">
    <property type="entry name" value="SUCCINYL-COA:3-KETOACID COENZYME A TRANSFERASE SUBUNIT B-RELATED"/>
    <property type="match status" value="1"/>
</dbReference>
<dbReference type="RefSeq" id="WP_226371484.1">
    <property type="nucleotide sequence ID" value="NZ_JAGIKX010000030.1"/>
</dbReference>
<gene>
    <name evidence="3" type="ORF">J2Z81_002574</name>
</gene>
<dbReference type="GO" id="GO:0008260">
    <property type="term" value="F:succinyl-CoA:3-oxo-acid CoA-transferase activity"/>
    <property type="evidence" value="ECO:0007669"/>
    <property type="project" value="UniProtKB-EC"/>
</dbReference>
<accession>A0ABS4SAQ5</accession>
<dbReference type="Pfam" id="PF01144">
    <property type="entry name" value="CoA_trans"/>
    <property type="match status" value="1"/>
</dbReference>
<reference evidence="3 4" key="1">
    <citation type="submission" date="2021-03" db="EMBL/GenBank/DDBJ databases">
        <title>Genomic Encyclopedia of Type Strains, Phase IV (KMG-IV): sequencing the most valuable type-strain genomes for metagenomic binning, comparative biology and taxonomic classification.</title>
        <authorList>
            <person name="Goeker M."/>
        </authorList>
    </citation>
    <scope>NUCLEOTIDE SEQUENCE [LARGE SCALE GENOMIC DNA]</scope>
    <source>
        <strain evidence="3 4">DSM 25790</strain>
    </source>
</reference>
<proteinExistence type="inferred from homology"/>
<evidence type="ECO:0000256" key="2">
    <source>
        <dbReference type="ARBA" id="ARBA00022679"/>
    </source>
</evidence>
<comment type="caution">
    <text evidence="3">The sequence shown here is derived from an EMBL/GenBank/DDBJ whole genome shotgun (WGS) entry which is preliminary data.</text>
</comment>
<protein>
    <submittedName>
        <fullName evidence="3">3-oxoacid CoA-transferase</fullName>
        <ecNumber evidence="3">2.8.3.5</ecNumber>
    </submittedName>
</protein>
<dbReference type="Proteomes" id="UP001519294">
    <property type="component" value="Unassembled WGS sequence"/>
</dbReference>
<dbReference type="InterPro" id="IPR004165">
    <property type="entry name" value="CoA_trans_fam_I"/>
</dbReference>
<dbReference type="InterPro" id="IPR012791">
    <property type="entry name" value="3-oxoacid_CoA-transf_B"/>
</dbReference>
<name>A0ABS4SAQ5_9BACI</name>
<keyword evidence="2 3" id="KW-0808">Transferase</keyword>
<dbReference type="PANTHER" id="PTHR13707">
    <property type="entry name" value="KETOACID-COENZYME A TRANSFERASE"/>
    <property type="match status" value="1"/>
</dbReference>
<evidence type="ECO:0000313" key="3">
    <source>
        <dbReference type="EMBL" id="MBP2258591.1"/>
    </source>
</evidence>
<comment type="similarity">
    <text evidence="1">Belongs to the 3-oxoacid CoA-transferase subunit B family.</text>
</comment>
<evidence type="ECO:0000256" key="1">
    <source>
        <dbReference type="ARBA" id="ARBA00007047"/>
    </source>
</evidence>
<organism evidence="3 4">
    <name type="scientific">Virgibacillus alimentarius</name>
    <dbReference type="NCBI Taxonomy" id="698769"/>
    <lineage>
        <taxon>Bacteria</taxon>
        <taxon>Bacillati</taxon>
        <taxon>Bacillota</taxon>
        <taxon>Bacilli</taxon>
        <taxon>Bacillales</taxon>
        <taxon>Bacillaceae</taxon>
        <taxon>Virgibacillus</taxon>
    </lineage>
</organism>
<evidence type="ECO:0000313" key="4">
    <source>
        <dbReference type="Proteomes" id="UP001519294"/>
    </source>
</evidence>
<dbReference type="SMART" id="SM00882">
    <property type="entry name" value="CoA_trans"/>
    <property type="match status" value="1"/>
</dbReference>
<dbReference type="EMBL" id="JAGIKX010000030">
    <property type="protein sequence ID" value="MBP2258591.1"/>
    <property type="molecule type" value="Genomic_DNA"/>
</dbReference>
<dbReference type="SUPFAM" id="SSF100950">
    <property type="entry name" value="NagB/RpiA/CoA transferase-like"/>
    <property type="match status" value="1"/>
</dbReference>
<keyword evidence="4" id="KW-1185">Reference proteome</keyword>